<dbReference type="EMBL" id="JANJYI010000002">
    <property type="protein sequence ID" value="KAK2660306.1"/>
    <property type="molecule type" value="Genomic_DNA"/>
</dbReference>
<protein>
    <submittedName>
        <fullName evidence="1">Uncharacterized protein</fullName>
    </submittedName>
</protein>
<name>A0AAD9XJD5_9ROSI</name>
<reference evidence="1" key="1">
    <citation type="journal article" date="2023" name="Plant J.">
        <title>Genome sequences and population genomics provide insights into the demographic history, inbreeding, and mutation load of two 'living fossil' tree species of Dipteronia.</title>
        <authorList>
            <person name="Feng Y."/>
            <person name="Comes H.P."/>
            <person name="Chen J."/>
            <person name="Zhu S."/>
            <person name="Lu R."/>
            <person name="Zhang X."/>
            <person name="Li P."/>
            <person name="Qiu J."/>
            <person name="Olsen K.M."/>
            <person name="Qiu Y."/>
        </authorList>
    </citation>
    <scope>NUCLEOTIDE SEQUENCE</scope>
    <source>
        <strain evidence="1">KIB01</strain>
    </source>
</reference>
<dbReference type="AlphaFoldDB" id="A0AAD9XJD5"/>
<evidence type="ECO:0000313" key="1">
    <source>
        <dbReference type="EMBL" id="KAK2660306.1"/>
    </source>
</evidence>
<dbReference type="Proteomes" id="UP001280121">
    <property type="component" value="Unassembled WGS sequence"/>
</dbReference>
<proteinExistence type="predicted"/>
<evidence type="ECO:0000313" key="2">
    <source>
        <dbReference type="Proteomes" id="UP001280121"/>
    </source>
</evidence>
<comment type="caution">
    <text evidence="1">The sequence shown here is derived from an EMBL/GenBank/DDBJ whole genome shotgun (WGS) entry which is preliminary data.</text>
</comment>
<gene>
    <name evidence="1" type="ORF">Ddye_006839</name>
</gene>
<accession>A0AAD9XJD5</accession>
<organism evidence="1 2">
    <name type="scientific">Dipteronia dyeriana</name>
    <dbReference type="NCBI Taxonomy" id="168575"/>
    <lineage>
        <taxon>Eukaryota</taxon>
        <taxon>Viridiplantae</taxon>
        <taxon>Streptophyta</taxon>
        <taxon>Embryophyta</taxon>
        <taxon>Tracheophyta</taxon>
        <taxon>Spermatophyta</taxon>
        <taxon>Magnoliopsida</taxon>
        <taxon>eudicotyledons</taxon>
        <taxon>Gunneridae</taxon>
        <taxon>Pentapetalae</taxon>
        <taxon>rosids</taxon>
        <taxon>malvids</taxon>
        <taxon>Sapindales</taxon>
        <taxon>Sapindaceae</taxon>
        <taxon>Hippocastanoideae</taxon>
        <taxon>Acereae</taxon>
        <taxon>Dipteronia</taxon>
    </lineage>
</organism>
<sequence length="98" mass="10460">MERRPSRSKLFEGIKAWLAQSEYKINSDCVIGGQACGGFTVVVNVGFGVDDDDGEAGIALSAAKLVGVCEVMAVKGSSSSVMLCQTKKNQFQFVKFSM</sequence>
<keyword evidence="2" id="KW-1185">Reference proteome</keyword>